<protein>
    <submittedName>
        <fullName evidence="1">Uncharacterized protein</fullName>
    </submittedName>
</protein>
<dbReference type="EMBL" id="JAUYVT010000014">
    <property type="protein sequence ID" value="MDP2565773.1"/>
    <property type="molecule type" value="Genomic_DNA"/>
</dbReference>
<keyword evidence="2" id="KW-1185">Reference proteome</keyword>
<dbReference type="RefSeq" id="WP_305472499.1">
    <property type="nucleotide sequence ID" value="NZ_JAUYVT010000014.1"/>
</dbReference>
<comment type="caution">
    <text evidence="1">The sequence shown here is derived from an EMBL/GenBank/DDBJ whole genome shotgun (WGS) entry which is preliminary data.</text>
</comment>
<evidence type="ECO:0000313" key="1">
    <source>
        <dbReference type="EMBL" id="MDP2565773.1"/>
    </source>
</evidence>
<evidence type="ECO:0000313" key="2">
    <source>
        <dbReference type="Proteomes" id="UP001177212"/>
    </source>
</evidence>
<sequence length="159" mass="17899">MSIILIENRGSNLDYVNKVLSSLGIDETKQDNNQNAAVIIDNDSEKVLGVIGFNSDSGCDHYKDNVVVHHEILYLEDFTRLSSNDNYRSKILELVSDWILNYLIRQAVSSSEPLGTPNKNQHFQVGINRLADKDTILERAYEQKKHALSGILLPLGFNP</sequence>
<reference evidence="1" key="1">
    <citation type="submission" date="2023-07" db="EMBL/GenBank/DDBJ databases">
        <title>Genome content predicts the carbon catabolic preferences of heterotrophic bacteria.</title>
        <authorList>
            <person name="Gralka M."/>
        </authorList>
    </citation>
    <scope>NUCLEOTIDE SEQUENCE</scope>
    <source>
        <strain evidence="1">4G09</strain>
    </source>
</reference>
<organism evidence="1 2">
    <name type="scientific">Pseudoalteromonas marina</name>
    <dbReference type="NCBI Taxonomy" id="267375"/>
    <lineage>
        <taxon>Bacteria</taxon>
        <taxon>Pseudomonadati</taxon>
        <taxon>Pseudomonadota</taxon>
        <taxon>Gammaproteobacteria</taxon>
        <taxon>Alteromonadales</taxon>
        <taxon>Pseudoalteromonadaceae</taxon>
        <taxon>Pseudoalteromonas</taxon>
    </lineage>
</organism>
<accession>A0ABT9FGA0</accession>
<name>A0ABT9FGA0_9GAMM</name>
<dbReference type="Proteomes" id="UP001177212">
    <property type="component" value="Unassembled WGS sequence"/>
</dbReference>
<proteinExistence type="predicted"/>
<gene>
    <name evidence="1" type="ORF">Q8W34_14095</name>
</gene>